<evidence type="ECO:0000313" key="2">
    <source>
        <dbReference type="Proteomes" id="UP001465976"/>
    </source>
</evidence>
<comment type="caution">
    <text evidence="1">The sequence shown here is derived from an EMBL/GenBank/DDBJ whole genome shotgun (WGS) entry which is preliminary data.</text>
</comment>
<proteinExistence type="predicted"/>
<reference evidence="1 2" key="1">
    <citation type="submission" date="2024-02" db="EMBL/GenBank/DDBJ databases">
        <title>A draft genome for the cacao thread blight pathogen Marasmius crinis-equi.</title>
        <authorList>
            <person name="Cohen S.P."/>
            <person name="Baruah I.K."/>
            <person name="Amoako-Attah I."/>
            <person name="Bukari Y."/>
            <person name="Meinhardt L.W."/>
            <person name="Bailey B.A."/>
        </authorList>
    </citation>
    <scope>NUCLEOTIDE SEQUENCE [LARGE SCALE GENOMIC DNA]</scope>
    <source>
        <strain evidence="1 2">GH-76</strain>
    </source>
</reference>
<sequence>MPGPASGVYFIKNVKTGYFLTRDDISSGKKVWTEKGDPASFQISENGGVYQIIERSSGLSVGAQVSGNPRELIWQRAVYLWTIQQVSPGIWNIGIPVDNSYWFDNWENGRWVVLSNGSANDENNWQLIAAAI</sequence>
<evidence type="ECO:0000313" key="1">
    <source>
        <dbReference type="EMBL" id="KAL0567184.1"/>
    </source>
</evidence>
<evidence type="ECO:0008006" key="3">
    <source>
        <dbReference type="Google" id="ProtNLM"/>
    </source>
</evidence>
<organism evidence="1 2">
    <name type="scientific">Marasmius crinis-equi</name>
    <dbReference type="NCBI Taxonomy" id="585013"/>
    <lineage>
        <taxon>Eukaryota</taxon>
        <taxon>Fungi</taxon>
        <taxon>Dikarya</taxon>
        <taxon>Basidiomycota</taxon>
        <taxon>Agaricomycotina</taxon>
        <taxon>Agaricomycetes</taxon>
        <taxon>Agaricomycetidae</taxon>
        <taxon>Agaricales</taxon>
        <taxon>Marasmiineae</taxon>
        <taxon>Marasmiaceae</taxon>
        <taxon>Marasmius</taxon>
    </lineage>
</organism>
<name>A0ABR3EWB4_9AGAR</name>
<gene>
    <name evidence="1" type="ORF">V5O48_014808</name>
</gene>
<protein>
    <recommendedName>
        <fullName evidence="3">Ricin B lectin domain-containing protein</fullName>
    </recommendedName>
</protein>
<dbReference type="Gene3D" id="2.80.10.50">
    <property type="match status" value="1"/>
</dbReference>
<dbReference type="EMBL" id="JBAHYK010001652">
    <property type="protein sequence ID" value="KAL0567184.1"/>
    <property type="molecule type" value="Genomic_DNA"/>
</dbReference>
<accession>A0ABR3EWB4</accession>
<keyword evidence="2" id="KW-1185">Reference proteome</keyword>
<dbReference type="Proteomes" id="UP001465976">
    <property type="component" value="Unassembled WGS sequence"/>
</dbReference>